<accession>A0ABD1SG29</accession>
<protein>
    <submittedName>
        <fullName evidence="2">E3 ubiquitin-protein ligase CIP8</fullName>
    </submittedName>
</protein>
<feature type="region of interest" description="Disordered" evidence="1">
    <location>
        <begin position="52"/>
        <end position="138"/>
    </location>
</feature>
<dbReference type="Proteomes" id="UP001604336">
    <property type="component" value="Unassembled WGS sequence"/>
</dbReference>
<feature type="compositionally biased region" description="Basic and acidic residues" evidence="1">
    <location>
        <begin position="127"/>
        <end position="138"/>
    </location>
</feature>
<feature type="compositionally biased region" description="Acidic residues" evidence="1">
    <location>
        <begin position="86"/>
        <end position="96"/>
    </location>
</feature>
<evidence type="ECO:0000256" key="1">
    <source>
        <dbReference type="SAM" id="MobiDB-lite"/>
    </source>
</evidence>
<comment type="caution">
    <text evidence="2">The sequence shown here is derived from an EMBL/GenBank/DDBJ whole genome shotgun (WGS) entry which is preliminary data.</text>
</comment>
<keyword evidence="3" id="KW-1185">Reference proteome</keyword>
<sequence length="249" mass="28276">MSSVRSVGMAFVESLSAVAQDSPPVPTFRTAASEEIDDLFFGNQFLQVLRRIAQDAHEEDAPPPPPSEHVDPTDNDYLRIELGGWDVEDNEDDDEHSVEMRHEDENENRERDNRDLSDNDEEENEVIEERGSGQDVDDTRRRRRDFLRVRLRDFAARAATRRNRVLDWADILMGLQDLELQLQVPGSDTFIGNPGDYVDAAGYEALLQNLVENDNGGRRGAPPSFESGSGGFREYGDWEGRSLIRLCYM</sequence>
<feature type="compositionally biased region" description="Basic and acidic residues" evidence="1">
    <location>
        <begin position="68"/>
        <end position="79"/>
    </location>
</feature>
<name>A0ABD1SG29_9LAMI</name>
<evidence type="ECO:0000313" key="2">
    <source>
        <dbReference type="EMBL" id="KAL2499333.1"/>
    </source>
</evidence>
<feature type="compositionally biased region" description="Basic and acidic residues" evidence="1">
    <location>
        <begin position="97"/>
        <end position="117"/>
    </location>
</feature>
<gene>
    <name evidence="2" type="ORF">Adt_24883</name>
</gene>
<dbReference type="EMBL" id="JBFOLK010000007">
    <property type="protein sequence ID" value="KAL2499333.1"/>
    <property type="molecule type" value="Genomic_DNA"/>
</dbReference>
<reference evidence="3" key="1">
    <citation type="submission" date="2024-07" db="EMBL/GenBank/DDBJ databases">
        <title>Two chromosome-level genome assemblies of Korean endemic species Abeliophyllum distichum and Forsythia ovata (Oleaceae).</title>
        <authorList>
            <person name="Jang H."/>
        </authorList>
    </citation>
    <scope>NUCLEOTIDE SEQUENCE [LARGE SCALE GENOMIC DNA]</scope>
</reference>
<evidence type="ECO:0000313" key="3">
    <source>
        <dbReference type="Proteomes" id="UP001604336"/>
    </source>
</evidence>
<proteinExistence type="predicted"/>
<organism evidence="2 3">
    <name type="scientific">Abeliophyllum distichum</name>
    <dbReference type="NCBI Taxonomy" id="126358"/>
    <lineage>
        <taxon>Eukaryota</taxon>
        <taxon>Viridiplantae</taxon>
        <taxon>Streptophyta</taxon>
        <taxon>Embryophyta</taxon>
        <taxon>Tracheophyta</taxon>
        <taxon>Spermatophyta</taxon>
        <taxon>Magnoliopsida</taxon>
        <taxon>eudicotyledons</taxon>
        <taxon>Gunneridae</taxon>
        <taxon>Pentapetalae</taxon>
        <taxon>asterids</taxon>
        <taxon>lamiids</taxon>
        <taxon>Lamiales</taxon>
        <taxon>Oleaceae</taxon>
        <taxon>Forsythieae</taxon>
        <taxon>Abeliophyllum</taxon>
    </lineage>
</organism>
<dbReference type="AlphaFoldDB" id="A0ABD1SG29"/>